<protein>
    <recommendedName>
        <fullName evidence="2">J domain-containing protein</fullName>
    </recommendedName>
</protein>
<dbReference type="Pfam" id="PF00226">
    <property type="entry name" value="DnaJ"/>
    <property type="match status" value="1"/>
</dbReference>
<gene>
    <name evidence="3" type="ORF">FBUS_05716</name>
</gene>
<feature type="domain" description="J" evidence="2">
    <location>
        <begin position="34"/>
        <end position="101"/>
    </location>
</feature>
<dbReference type="AlphaFoldDB" id="A0A8E0RX15"/>
<dbReference type="InterPro" id="IPR036869">
    <property type="entry name" value="J_dom_sf"/>
</dbReference>
<dbReference type="InterPro" id="IPR018961">
    <property type="entry name" value="DnaJ_homolog_subfam-C_membr-28"/>
</dbReference>
<dbReference type="OrthoDB" id="1922282at2759"/>
<accession>A0A8E0RX15</accession>
<sequence>MHSSLSVLVSLAGCVRPFSYVKTICRTAVFTAEAAFNYLGLSTNSSAEDCRRAYLELARQLHPDARSSHEPSQESSCKYDHECVPFQRLQAAYKIASEAAKARNSCNASVQRTAKSETLSRHRAPQNPENYSVRFSSIIEQHRHFLETESRQSHGGPVATGLCPADRYRQMQSHRFVKAAYDSADYRVARILAEISTEKSLSVQSYQSSNRQNKFESVNFIERVADDLIREAMERGEFNKLSGQGKPIPREEFGAELFCDSTKIKITRILINQGYLPDWIQVNKQIHERWDKAVANVSRLCASNPVGRKHTTAIEEFREEVAQINRLIDRYNLMVPSIRLQRGHKNPDTVIQMMLHSSVEVGKNPHSSDSTPTSPPSEPKDKELKEPHSKRFEQEKPHPNQKDEDGKLFDTNNLAEVVRDFCCELARVPVSIMRGFKHHR</sequence>
<organism evidence="3 4">
    <name type="scientific">Fasciolopsis buskii</name>
    <dbReference type="NCBI Taxonomy" id="27845"/>
    <lineage>
        <taxon>Eukaryota</taxon>
        <taxon>Metazoa</taxon>
        <taxon>Spiralia</taxon>
        <taxon>Lophotrochozoa</taxon>
        <taxon>Platyhelminthes</taxon>
        <taxon>Trematoda</taxon>
        <taxon>Digenea</taxon>
        <taxon>Plagiorchiida</taxon>
        <taxon>Echinostomata</taxon>
        <taxon>Echinostomatoidea</taxon>
        <taxon>Fasciolidae</taxon>
        <taxon>Fasciolopsis</taxon>
    </lineage>
</organism>
<reference evidence="3" key="1">
    <citation type="submission" date="2019-05" db="EMBL/GenBank/DDBJ databases">
        <title>Annotation for the trematode Fasciolopsis buski.</title>
        <authorList>
            <person name="Choi Y.-J."/>
        </authorList>
    </citation>
    <scope>NUCLEOTIDE SEQUENCE</scope>
    <source>
        <strain evidence="3">HT</strain>
        <tissue evidence="3">Whole worm</tissue>
    </source>
</reference>
<dbReference type="PANTHER" id="PTHR39158:SF1">
    <property type="entry name" value="DNAJ HOMOLOG SUBFAMILY C MEMBER 28"/>
    <property type="match status" value="1"/>
</dbReference>
<dbReference type="Proteomes" id="UP000728185">
    <property type="component" value="Unassembled WGS sequence"/>
</dbReference>
<feature type="compositionally biased region" description="Basic and acidic residues" evidence="1">
    <location>
        <begin position="378"/>
        <end position="408"/>
    </location>
</feature>
<proteinExistence type="predicted"/>
<dbReference type="PROSITE" id="PS50076">
    <property type="entry name" value="DNAJ_2"/>
    <property type="match status" value="1"/>
</dbReference>
<feature type="region of interest" description="Disordered" evidence="1">
    <location>
        <begin position="360"/>
        <end position="408"/>
    </location>
</feature>
<dbReference type="InterPro" id="IPR001623">
    <property type="entry name" value="DnaJ_domain"/>
</dbReference>
<dbReference type="EMBL" id="LUCM01005028">
    <property type="protein sequence ID" value="KAA0193444.1"/>
    <property type="molecule type" value="Genomic_DNA"/>
</dbReference>
<dbReference type="Gene3D" id="1.10.287.110">
    <property type="entry name" value="DnaJ domain"/>
    <property type="match status" value="1"/>
</dbReference>
<keyword evidence="4" id="KW-1185">Reference proteome</keyword>
<dbReference type="CDD" id="cd06257">
    <property type="entry name" value="DnaJ"/>
    <property type="match status" value="1"/>
</dbReference>
<dbReference type="SMART" id="SM00271">
    <property type="entry name" value="DnaJ"/>
    <property type="match status" value="1"/>
</dbReference>
<evidence type="ECO:0000313" key="3">
    <source>
        <dbReference type="EMBL" id="KAA0193444.1"/>
    </source>
</evidence>
<evidence type="ECO:0000256" key="1">
    <source>
        <dbReference type="SAM" id="MobiDB-lite"/>
    </source>
</evidence>
<comment type="caution">
    <text evidence="3">The sequence shown here is derived from an EMBL/GenBank/DDBJ whole genome shotgun (WGS) entry which is preliminary data.</text>
</comment>
<dbReference type="PRINTS" id="PR00625">
    <property type="entry name" value="JDOMAIN"/>
</dbReference>
<name>A0A8E0RX15_9TREM</name>
<evidence type="ECO:0000259" key="2">
    <source>
        <dbReference type="PROSITE" id="PS50076"/>
    </source>
</evidence>
<evidence type="ECO:0000313" key="4">
    <source>
        <dbReference type="Proteomes" id="UP000728185"/>
    </source>
</evidence>
<dbReference type="InterPro" id="IPR052573">
    <property type="entry name" value="DnaJ_C_subfamily_28"/>
</dbReference>
<dbReference type="Pfam" id="PF09350">
    <property type="entry name" value="DJC28_CD"/>
    <property type="match status" value="1"/>
</dbReference>
<dbReference type="PANTHER" id="PTHR39158">
    <property type="entry name" value="OS08G0560600 PROTEIN"/>
    <property type="match status" value="1"/>
</dbReference>
<dbReference type="SUPFAM" id="SSF46565">
    <property type="entry name" value="Chaperone J-domain"/>
    <property type="match status" value="1"/>
</dbReference>